<dbReference type="Pfam" id="PF00700">
    <property type="entry name" value="Flagellin_C"/>
    <property type="match status" value="1"/>
</dbReference>
<dbReference type="SUPFAM" id="SSF64518">
    <property type="entry name" value="Phase 1 flagellin"/>
    <property type="match status" value="1"/>
</dbReference>
<evidence type="ECO:0000256" key="2">
    <source>
        <dbReference type="ARBA" id="ARBA00005709"/>
    </source>
</evidence>
<reference evidence="5 6" key="1">
    <citation type="submission" date="2018-09" db="EMBL/GenBank/DDBJ databases">
        <title>Complete genome sequence of Euzebya sp. DY32-46 isolated from seawater of Pacific Ocean.</title>
        <authorList>
            <person name="Xu L."/>
            <person name="Wu Y.-H."/>
            <person name="Xu X.-W."/>
        </authorList>
    </citation>
    <scope>NUCLEOTIDE SEQUENCE [LARGE SCALE GENOMIC DNA]</scope>
    <source>
        <strain evidence="5 6">DY32-46</strain>
    </source>
</reference>
<dbReference type="PANTHER" id="PTHR42792">
    <property type="entry name" value="FLAGELLIN"/>
    <property type="match status" value="1"/>
</dbReference>
<keyword evidence="5" id="KW-0282">Flagellum</keyword>
<dbReference type="AlphaFoldDB" id="A0A346XUJ1"/>
<keyword evidence="5" id="KW-0969">Cilium</keyword>
<dbReference type="PANTHER" id="PTHR42792:SF2">
    <property type="entry name" value="FLAGELLIN"/>
    <property type="match status" value="1"/>
</dbReference>
<dbReference type="GO" id="GO:0005198">
    <property type="term" value="F:structural molecule activity"/>
    <property type="evidence" value="ECO:0007669"/>
    <property type="project" value="InterPro"/>
</dbReference>
<feature type="domain" description="Flagellin C-terminal" evidence="4">
    <location>
        <begin position="7"/>
        <end position="72"/>
    </location>
</feature>
<keyword evidence="5" id="KW-0966">Cell projection</keyword>
<dbReference type="Proteomes" id="UP000264006">
    <property type="component" value="Chromosome"/>
</dbReference>
<evidence type="ECO:0000313" key="5">
    <source>
        <dbReference type="EMBL" id="AXV05888.1"/>
    </source>
</evidence>
<name>A0A346XUJ1_9ACTN</name>
<evidence type="ECO:0000256" key="1">
    <source>
        <dbReference type="ARBA" id="ARBA00004365"/>
    </source>
</evidence>
<organism evidence="5 6">
    <name type="scientific">Euzebya pacifica</name>
    <dbReference type="NCBI Taxonomy" id="1608957"/>
    <lineage>
        <taxon>Bacteria</taxon>
        <taxon>Bacillati</taxon>
        <taxon>Actinomycetota</taxon>
        <taxon>Nitriliruptoria</taxon>
        <taxon>Euzebyales</taxon>
    </lineage>
</organism>
<comment type="similarity">
    <text evidence="2">Belongs to the bacterial flagellin family.</text>
</comment>
<evidence type="ECO:0000256" key="3">
    <source>
        <dbReference type="ARBA" id="ARBA00023143"/>
    </source>
</evidence>
<proteinExistence type="inferred from homology"/>
<keyword evidence="6" id="KW-1185">Reference proteome</keyword>
<keyword evidence="3" id="KW-0975">Bacterial flagellum</keyword>
<dbReference type="Gene3D" id="6.10.10.10">
    <property type="entry name" value="Flagellar export chaperone, C-terminal domain"/>
    <property type="match status" value="1"/>
</dbReference>
<dbReference type="InterPro" id="IPR001492">
    <property type="entry name" value="Flagellin"/>
</dbReference>
<comment type="subcellular location">
    <subcellularLocation>
        <location evidence="1">Bacterial flagellum</location>
    </subcellularLocation>
</comment>
<dbReference type="InterPro" id="IPR046358">
    <property type="entry name" value="Flagellin_C"/>
</dbReference>
<protein>
    <submittedName>
        <fullName evidence="5">Flagellin protein FlaA</fullName>
    </submittedName>
</protein>
<dbReference type="GO" id="GO:0009288">
    <property type="term" value="C:bacterial-type flagellum"/>
    <property type="evidence" value="ECO:0007669"/>
    <property type="project" value="UniProtKB-SubCell"/>
</dbReference>
<dbReference type="RefSeq" id="WP_114590621.1">
    <property type="nucleotide sequence ID" value="NZ_CP031165.1"/>
</dbReference>
<sequence length="74" mass="7914">MRTHANAMASRAHRQVANLRVATANLTASTSRISDVDLASALSTLTRTKILSRAGTKVLSRADAVQQRVLSLPD</sequence>
<evidence type="ECO:0000259" key="4">
    <source>
        <dbReference type="Pfam" id="PF00700"/>
    </source>
</evidence>
<dbReference type="KEGG" id="euz:DVS28_a1188"/>
<dbReference type="InterPro" id="IPR042187">
    <property type="entry name" value="Flagellin_C_sub2"/>
</dbReference>
<dbReference type="OrthoDB" id="9955535at2"/>
<evidence type="ECO:0000313" key="6">
    <source>
        <dbReference type="Proteomes" id="UP000264006"/>
    </source>
</evidence>
<accession>A0A346XUJ1</accession>
<dbReference type="EMBL" id="CP031165">
    <property type="protein sequence ID" value="AXV05888.1"/>
    <property type="molecule type" value="Genomic_DNA"/>
</dbReference>
<gene>
    <name evidence="5" type="ORF">DVS28_a1188</name>
</gene>